<evidence type="ECO:0000256" key="3">
    <source>
        <dbReference type="RuleBase" id="RU003616"/>
    </source>
</evidence>
<dbReference type="InterPro" id="IPR031107">
    <property type="entry name" value="Small_HSP"/>
</dbReference>
<comment type="similarity">
    <text evidence="2 3">Belongs to the small heat shock protein (HSP20) family.</text>
</comment>
<feature type="domain" description="SHSP" evidence="4">
    <location>
        <begin position="79"/>
        <end position="194"/>
    </location>
</feature>
<dbReference type="InterPro" id="IPR002068">
    <property type="entry name" value="A-crystallin/Hsp20_dom"/>
</dbReference>
<keyword evidence="1" id="KW-0346">Stress response</keyword>
<keyword evidence="6" id="KW-1185">Reference proteome</keyword>
<evidence type="ECO:0000256" key="1">
    <source>
        <dbReference type="ARBA" id="ARBA00023016"/>
    </source>
</evidence>
<feature type="non-terminal residue" evidence="5">
    <location>
        <position position="1"/>
    </location>
</feature>
<dbReference type="EMBL" id="NMUH01001125">
    <property type="protein sequence ID" value="MQL89179.1"/>
    <property type="molecule type" value="Genomic_DNA"/>
</dbReference>
<dbReference type="PROSITE" id="PS01031">
    <property type="entry name" value="SHSP"/>
    <property type="match status" value="1"/>
</dbReference>
<protein>
    <recommendedName>
        <fullName evidence="4">SHSP domain-containing protein</fullName>
    </recommendedName>
</protein>
<dbReference type="Pfam" id="PF00011">
    <property type="entry name" value="HSP20"/>
    <property type="match status" value="1"/>
</dbReference>
<evidence type="ECO:0000256" key="2">
    <source>
        <dbReference type="PROSITE-ProRule" id="PRU00285"/>
    </source>
</evidence>
<sequence length="194" mass="21606">LRLSGAHTLHARDGNHPDFCTLAPLLPSVLLLFYVSDPHRPSPSPLLAFADREKNVSPSCAKMIDQRILEIGPLFDSCSVAASLSNSIRGEEGFWNELPASYTFTLDLHQFQKEEIKVELEKRVLQIGIKQIVEGIPNGIRVQDRSVNFCGKIRLPENARVETVKATFNNGVLTITCDKGRAARRTNVRSVEIE</sequence>
<dbReference type="InterPro" id="IPR008978">
    <property type="entry name" value="HSP20-like_chaperone"/>
</dbReference>
<evidence type="ECO:0000313" key="6">
    <source>
        <dbReference type="Proteomes" id="UP000652761"/>
    </source>
</evidence>
<dbReference type="AlphaFoldDB" id="A0A843VCF7"/>
<proteinExistence type="inferred from homology"/>
<evidence type="ECO:0000313" key="5">
    <source>
        <dbReference type="EMBL" id="MQL89179.1"/>
    </source>
</evidence>
<dbReference type="SUPFAM" id="SSF49764">
    <property type="entry name" value="HSP20-like chaperones"/>
    <property type="match status" value="1"/>
</dbReference>
<dbReference type="Proteomes" id="UP000652761">
    <property type="component" value="Unassembled WGS sequence"/>
</dbReference>
<evidence type="ECO:0000259" key="4">
    <source>
        <dbReference type="PROSITE" id="PS01031"/>
    </source>
</evidence>
<dbReference type="Gene3D" id="2.60.40.790">
    <property type="match status" value="1"/>
</dbReference>
<organism evidence="5 6">
    <name type="scientific">Colocasia esculenta</name>
    <name type="common">Wild taro</name>
    <name type="synonym">Arum esculentum</name>
    <dbReference type="NCBI Taxonomy" id="4460"/>
    <lineage>
        <taxon>Eukaryota</taxon>
        <taxon>Viridiplantae</taxon>
        <taxon>Streptophyta</taxon>
        <taxon>Embryophyta</taxon>
        <taxon>Tracheophyta</taxon>
        <taxon>Spermatophyta</taxon>
        <taxon>Magnoliopsida</taxon>
        <taxon>Liliopsida</taxon>
        <taxon>Araceae</taxon>
        <taxon>Aroideae</taxon>
        <taxon>Colocasieae</taxon>
        <taxon>Colocasia</taxon>
    </lineage>
</organism>
<dbReference type="PANTHER" id="PTHR11527">
    <property type="entry name" value="HEAT-SHOCK PROTEIN 20 FAMILY MEMBER"/>
    <property type="match status" value="1"/>
</dbReference>
<name>A0A843VCF7_COLES</name>
<comment type="caution">
    <text evidence="5">The sequence shown here is derived from an EMBL/GenBank/DDBJ whole genome shotgun (WGS) entry which is preliminary data.</text>
</comment>
<dbReference type="OrthoDB" id="1431247at2759"/>
<gene>
    <name evidence="5" type="ORF">Taro_021760</name>
</gene>
<accession>A0A843VCF7</accession>
<dbReference type="CDD" id="cd06464">
    <property type="entry name" value="ACD_sHsps-like"/>
    <property type="match status" value="1"/>
</dbReference>
<reference evidence="5" key="1">
    <citation type="submission" date="2017-07" db="EMBL/GenBank/DDBJ databases">
        <title>Taro Niue Genome Assembly and Annotation.</title>
        <authorList>
            <person name="Atibalentja N."/>
            <person name="Keating K."/>
            <person name="Fields C.J."/>
        </authorList>
    </citation>
    <scope>NUCLEOTIDE SEQUENCE</scope>
    <source>
        <strain evidence="5">Niue_2</strain>
        <tissue evidence="5">Leaf</tissue>
    </source>
</reference>